<dbReference type="AlphaFoldDB" id="A0A4Y9M524"/>
<proteinExistence type="predicted"/>
<keyword evidence="2" id="KW-1185">Reference proteome</keyword>
<dbReference type="OrthoDB" id="8235933at2"/>
<reference evidence="1 2" key="1">
    <citation type="submission" date="2019-03" db="EMBL/GenBank/DDBJ databases">
        <title>Bradyrhizobium diversity isolated from nodules of Chamaecrista fasciculata.</title>
        <authorList>
            <person name="Klepa M.S."/>
            <person name="Urquiaga M.O."/>
            <person name="Hungria M."/>
            <person name="Delamuta J.R."/>
        </authorList>
    </citation>
    <scope>NUCLEOTIDE SEQUENCE [LARGE SCALE GENOMIC DNA]</scope>
    <source>
        <strain evidence="1 2">CNPSo 3448</strain>
    </source>
</reference>
<accession>A0A4Y9M524</accession>
<evidence type="ECO:0000313" key="1">
    <source>
        <dbReference type="EMBL" id="TFV50121.1"/>
    </source>
</evidence>
<gene>
    <name evidence="1" type="ORF">E4K65_08185</name>
</gene>
<name>A0A4Y9M524_9BRAD</name>
<organism evidence="1 2">
    <name type="scientific">Bradyrhizobium niftali</name>
    <dbReference type="NCBI Taxonomy" id="2560055"/>
    <lineage>
        <taxon>Bacteria</taxon>
        <taxon>Pseudomonadati</taxon>
        <taxon>Pseudomonadota</taxon>
        <taxon>Alphaproteobacteria</taxon>
        <taxon>Hyphomicrobiales</taxon>
        <taxon>Nitrobacteraceae</taxon>
        <taxon>Bradyrhizobium</taxon>
    </lineage>
</organism>
<evidence type="ECO:0000313" key="2">
    <source>
        <dbReference type="Proteomes" id="UP000297966"/>
    </source>
</evidence>
<comment type="caution">
    <text evidence="1">The sequence shown here is derived from an EMBL/GenBank/DDBJ whole genome shotgun (WGS) entry which is preliminary data.</text>
</comment>
<dbReference type="EMBL" id="SPQT01000002">
    <property type="protein sequence ID" value="TFV50121.1"/>
    <property type="molecule type" value="Genomic_DNA"/>
</dbReference>
<protein>
    <submittedName>
        <fullName evidence="1">Uncharacterized protein</fullName>
    </submittedName>
</protein>
<dbReference type="RefSeq" id="WP_135173680.1">
    <property type="nucleotide sequence ID" value="NZ_SPQT01000002.1"/>
</dbReference>
<sequence length="67" mass="6972">MVRTILTGQLAAMNEAGDARGVAYVAGRLTSVLETIARVTGELGSMAQSINIEDAVTLAGRLLRKLG</sequence>
<dbReference type="Proteomes" id="UP000297966">
    <property type="component" value="Unassembled WGS sequence"/>
</dbReference>